<sequence length="84" mass="9348">MKTGLIANGQQIPLPPGFNQNQCTWSVSNAQNPHGWKPNYYAGSVAYVDINRIVKCGYYDEYNFHAGTNRADLNGQCSYVVSCQ</sequence>
<dbReference type="OrthoDB" id="6628532at2"/>
<dbReference type="Proteomes" id="UP000237003">
    <property type="component" value="Unassembled WGS sequence"/>
</dbReference>
<evidence type="ECO:0000313" key="1">
    <source>
        <dbReference type="EMBL" id="POU61139.1"/>
    </source>
</evidence>
<dbReference type="EMBL" id="PQLX01000013">
    <property type="protein sequence ID" value="POU61139.1"/>
    <property type="molecule type" value="Genomic_DNA"/>
</dbReference>
<organism evidence="1 2">
    <name type="scientific">Citrobacter amalonaticus</name>
    <dbReference type="NCBI Taxonomy" id="35703"/>
    <lineage>
        <taxon>Bacteria</taxon>
        <taxon>Pseudomonadati</taxon>
        <taxon>Pseudomonadota</taxon>
        <taxon>Gammaproteobacteria</taxon>
        <taxon>Enterobacterales</taxon>
        <taxon>Enterobacteriaceae</taxon>
        <taxon>Citrobacter</taxon>
    </lineage>
</organism>
<protein>
    <submittedName>
        <fullName evidence="1">Shufflon protein D</fullName>
    </submittedName>
</protein>
<dbReference type="AlphaFoldDB" id="A0A2S4RR66"/>
<proteinExistence type="predicted"/>
<comment type="caution">
    <text evidence="1">The sequence shown here is derived from an EMBL/GenBank/DDBJ whole genome shotgun (WGS) entry which is preliminary data.</text>
</comment>
<name>A0A2S4RR66_CITAM</name>
<gene>
    <name evidence="1" type="ORF">C3430_24295</name>
</gene>
<accession>A0A2S4RR66</accession>
<evidence type="ECO:0000313" key="2">
    <source>
        <dbReference type="Proteomes" id="UP000237003"/>
    </source>
</evidence>
<reference evidence="1 2" key="1">
    <citation type="submission" date="2018-01" db="EMBL/GenBank/DDBJ databases">
        <title>Complete genome sequences of 14 Citrobacter spp. isolated from plant in Canada.</title>
        <authorList>
            <person name="Bhandare S.G."/>
            <person name="Colavecchio A."/>
            <person name="Jeukens J."/>
            <person name="Emond-Rheault J.-G."/>
            <person name="Freschi L."/>
            <person name="Hamel J."/>
            <person name="Kukavica-Ibrulj I."/>
            <person name="Levesque R."/>
            <person name="Goodridge L."/>
        </authorList>
    </citation>
    <scope>NUCLEOTIDE SEQUENCE [LARGE SCALE GENOMIC DNA]</scope>
    <source>
        <strain evidence="1 2">S1285</strain>
    </source>
</reference>